<accession>A0A2P5IFH9</accession>
<feature type="domain" description="Heterokaryon incompatibility" evidence="1">
    <location>
        <begin position="182"/>
        <end position="311"/>
    </location>
</feature>
<dbReference type="Pfam" id="PF06985">
    <property type="entry name" value="HET"/>
    <property type="match status" value="1"/>
</dbReference>
<dbReference type="AlphaFoldDB" id="A0A2P5IFH9"/>
<dbReference type="InParanoid" id="A0A2P5IFH9"/>
<evidence type="ECO:0000313" key="3">
    <source>
        <dbReference type="Proteomes" id="UP000094444"/>
    </source>
</evidence>
<dbReference type="OrthoDB" id="4583699at2759"/>
<dbReference type="PANTHER" id="PTHR33112">
    <property type="entry name" value="DOMAIN PROTEIN, PUTATIVE-RELATED"/>
    <property type="match status" value="1"/>
</dbReference>
<protein>
    <recommendedName>
        <fullName evidence="1">Heterokaryon incompatibility domain-containing protein</fullName>
    </recommendedName>
</protein>
<evidence type="ECO:0000313" key="2">
    <source>
        <dbReference type="EMBL" id="POS81255.1"/>
    </source>
</evidence>
<dbReference type="EMBL" id="MAVT02000014">
    <property type="protein sequence ID" value="POS81255.1"/>
    <property type="molecule type" value="Genomic_DNA"/>
</dbReference>
<proteinExistence type="predicted"/>
<comment type="caution">
    <text evidence="2">The sequence shown here is derived from an EMBL/GenBank/DDBJ whole genome shotgun (WGS) entry which is preliminary data.</text>
</comment>
<sequence length="658" mass="74278">MGICEKCQSLAISPHSGEGGPTLSCYDYHSLREGIDSKCYICSHVWGTLTEEQKGVASSPGFMGITYRLQRSPSRKARNDETEPPLLATLPFENEDDLYDCDDYNPVGGRWLDLAGVFAFLDPSVFPVRDSPRLANSTAHPSCWNMVSKWCTQGFLFTRSLPGASQNLHMFSDHLHVMNKRNKKQFQKGVPITCLALNFQEAISVTRQLGFRFIWIDSLCIIQGSQKDWAREAQQMNKVYRNAFVTIGAMASPNAHGGLFRTRDPEMAGVCPVTLNMDEDGETECLLVKSDFWENNVRTAPLNQRAWVVQERVLAPRSLYFCEDQLFWECREQQACETFPDGILKEFMADLGEPEIIDSVSLKAFEEAVTRCRSTTIETVIADNGPSSIRARYDYAYQVWNDVLKLYAKCSLSNGSDKFIAISGVVKNFATAIGDEYLAGLWRRNLVNGLLWKVGTRLDYGDHGDVFSVRAKPWRAPSWSWACLDASHTELPLAEYDFHGDFADVLDVHVEPKGDDPVGELRHACLKLRGYLVPIRRKPRHWSDGRHFGKFWPDTEDFVGDEFFGLPLRLDRTGMADTPTLTGLVLTPCLAGEKSMDTSCSTCSGQDLFRRVGVFDLVEGDPIRYLAMTKPDDWKDWGDESDHRWFSSDAMKSELVII</sequence>
<dbReference type="Proteomes" id="UP000094444">
    <property type="component" value="Unassembled WGS sequence"/>
</dbReference>
<dbReference type="InterPro" id="IPR010730">
    <property type="entry name" value="HET"/>
</dbReference>
<dbReference type="PANTHER" id="PTHR33112:SF10">
    <property type="entry name" value="TOL"/>
    <property type="match status" value="1"/>
</dbReference>
<name>A0A2P5IFH9_DIAHE</name>
<gene>
    <name evidence="2" type="ORF">DHEL01_v200355</name>
</gene>
<organism evidence="2 3">
    <name type="scientific">Diaporthe helianthi</name>
    <dbReference type="NCBI Taxonomy" id="158607"/>
    <lineage>
        <taxon>Eukaryota</taxon>
        <taxon>Fungi</taxon>
        <taxon>Dikarya</taxon>
        <taxon>Ascomycota</taxon>
        <taxon>Pezizomycotina</taxon>
        <taxon>Sordariomycetes</taxon>
        <taxon>Sordariomycetidae</taxon>
        <taxon>Diaporthales</taxon>
        <taxon>Diaporthaceae</taxon>
        <taxon>Diaporthe</taxon>
    </lineage>
</organism>
<evidence type="ECO:0000259" key="1">
    <source>
        <dbReference type="Pfam" id="PF06985"/>
    </source>
</evidence>
<dbReference type="STRING" id="158607.A0A2P5IFH9"/>
<reference evidence="2" key="1">
    <citation type="submission" date="2017-09" db="EMBL/GenBank/DDBJ databases">
        <title>Polyketide synthases of a Diaporthe helianthi virulent isolate.</title>
        <authorList>
            <person name="Baroncelli R."/>
        </authorList>
    </citation>
    <scope>NUCLEOTIDE SEQUENCE [LARGE SCALE GENOMIC DNA]</scope>
    <source>
        <strain evidence="2">7/96</strain>
    </source>
</reference>
<keyword evidence="3" id="KW-1185">Reference proteome</keyword>